<protein>
    <submittedName>
        <fullName evidence="2">Uncharacterized protein</fullName>
    </submittedName>
</protein>
<reference evidence="2 3" key="1">
    <citation type="submission" date="2024-01" db="EMBL/GenBank/DDBJ databases">
        <authorList>
            <person name="Allen C."/>
            <person name="Tagirdzhanova G."/>
        </authorList>
    </citation>
    <scope>NUCLEOTIDE SEQUENCE [LARGE SCALE GENOMIC DNA]</scope>
</reference>
<evidence type="ECO:0000256" key="1">
    <source>
        <dbReference type="SAM" id="MobiDB-lite"/>
    </source>
</evidence>
<feature type="region of interest" description="Disordered" evidence="1">
    <location>
        <begin position="1"/>
        <end position="115"/>
    </location>
</feature>
<organism evidence="2 3">
    <name type="scientific">Sporothrix curviconia</name>
    <dbReference type="NCBI Taxonomy" id="1260050"/>
    <lineage>
        <taxon>Eukaryota</taxon>
        <taxon>Fungi</taxon>
        <taxon>Dikarya</taxon>
        <taxon>Ascomycota</taxon>
        <taxon>Pezizomycotina</taxon>
        <taxon>Sordariomycetes</taxon>
        <taxon>Sordariomycetidae</taxon>
        <taxon>Ophiostomatales</taxon>
        <taxon>Ophiostomataceae</taxon>
        <taxon>Sporothrix</taxon>
    </lineage>
</organism>
<name>A0ABP0BZ15_9PEZI</name>
<feature type="compositionally biased region" description="Polar residues" evidence="1">
    <location>
        <begin position="267"/>
        <end position="278"/>
    </location>
</feature>
<proteinExistence type="predicted"/>
<feature type="compositionally biased region" description="Polar residues" evidence="1">
    <location>
        <begin position="14"/>
        <end position="29"/>
    </location>
</feature>
<feature type="compositionally biased region" description="Basic and acidic residues" evidence="1">
    <location>
        <begin position="166"/>
        <end position="183"/>
    </location>
</feature>
<gene>
    <name evidence="2" type="ORF">SCUCBS95973_005650</name>
</gene>
<feature type="compositionally biased region" description="Basic residues" evidence="1">
    <location>
        <begin position="249"/>
        <end position="260"/>
    </location>
</feature>
<sequence>MDEKQAFPELSQAVLPSQEDQVPANSPTRKQQRDSDDDDAEPQVKRARTTNPTSEPAPLTRKNLALFNKMVKKKTADPSDDGSTTTLPTTASGFDARALKNGVIAPMDSRPPENLEELRERLAAPRKSASPPVSVYEDYVYAVEGAVNEATMFLIKSKSLVNSHEEYKEGRRGLRNAQDHAREQSYALKDQLKEHYKQQRSSGLHPVAEVGPSMPVPGIGPLDGCEGKGDYDVVESHPVYQPTPPTSSKPKHSQSHHSHSTPHSSKVRPSTHGSTTSGQKRKAPSSQGSSSDSSHRSKYKRYWKKDWH</sequence>
<dbReference type="EMBL" id="CAWUHB010000031">
    <property type="protein sequence ID" value="CAK7224823.1"/>
    <property type="molecule type" value="Genomic_DNA"/>
</dbReference>
<feature type="compositionally biased region" description="Basic and acidic residues" evidence="1">
    <location>
        <begin position="225"/>
        <end position="235"/>
    </location>
</feature>
<feature type="compositionally biased region" description="Polar residues" evidence="1">
    <location>
        <begin position="81"/>
        <end position="92"/>
    </location>
</feature>
<evidence type="ECO:0000313" key="3">
    <source>
        <dbReference type="Proteomes" id="UP001642405"/>
    </source>
</evidence>
<dbReference type="Proteomes" id="UP001642405">
    <property type="component" value="Unassembled WGS sequence"/>
</dbReference>
<comment type="caution">
    <text evidence="2">The sequence shown here is derived from an EMBL/GenBank/DDBJ whole genome shotgun (WGS) entry which is preliminary data.</text>
</comment>
<keyword evidence="3" id="KW-1185">Reference proteome</keyword>
<accession>A0ABP0BZ15</accession>
<feature type="compositionally biased region" description="Basic residues" evidence="1">
    <location>
        <begin position="296"/>
        <end position="308"/>
    </location>
</feature>
<evidence type="ECO:0000313" key="2">
    <source>
        <dbReference type="EMBL" id="CAK7224823.1"/>
    </source>
</evidence>
<feature type="region of interest" description="Disordered" evidence="1">
    <location>
        <begin position="166"/>
        <end position="308"/>
    </location>
</feature>